<feature type="region of interest" description="Disordered" evidence="1">
    <location>
        <begin position="98"/>
        <end position="120"/>
    </location>
</feature>
<evidence type="ECO:0000313" key="2">
    <source>
        <dbReference type="EMBL" id="KAJ7204947.1"/>
    </source>
</evidence>
<dbReference type="AlphaFoldDB" id="A0AAD6VEL3"/>
<sequence>MSLQGDLCANCAGVLGARVSANAGFCTSCVLPSNPTALASRYAPTSQDPVGLLFPEPNTAAQRMQSAIASVGVNREFRVRAYVPYSAAKTKPTYDASQSVHDLDASKQRKKARWPPLGRPAQAHATSFTTVQARPPLAQAHATSSTTVRPLQGNPYMHLLQHPPHPRHDAYTAHAPLLPPVSPPKHVIVPSASGLDPDQAPPVAYATLALLLADLNRLLCTPHEHYPFHFMGTCAVVSDPAVGHAARVMRVAWEIIQRTVLSFNVHRLTVATAPHVAVVTTKSSALWMGADKQAIESTPCRLCQHLLVLHVTSDDSRAPIEGQRMTVGLKHFPT</sequence>
<reference evidence="2" key="1">
    <citation type="submission" date="2023-03" db="EMBL/GenBank/DDBJ databases">
        <title>Massive genome expansion in bonnet fungi (Mycena s.s.) driven by repeated elements and novel gene families across ecological guilds.</title>
        <authorList>
            <consortium name="Lawrence Berkeley National Laboratory"/>
            <person name="Harder C.B."/>
            <person name="Miyauchi S."/>
            <person name="Viragh M."/>
            <person name="Kuo A."/>
            <person name="Thoen E."/>
            <person name="Andreopoulos B."/>
            <person name="Lu D."/>
            <person name="Skrede I."/>
            <person name="Drula E."/>
            <person name="Henrissat B."/>
            <person name="Morin E."/>
            <person name="Kohler A."/>
            <person name="Barry K."/>
            <person name="LaButti K."/>
            <person name="Morin E."/>
            <person name="Salamov A."/>
            <person name="Lipzen A."/>
            <person name="Mereny Z."/>
            <person name="Hegedus B."/>
            <person name="Baldrian P."/>
            <person name="Stursova M."/>
            <person name="Weitz H."/>
            <person name="Taylor A."/>
            <person name="Grigoriev I.V."/>
            <person name="Nagy L.G."/>
            <person name="Martin F."/>
            <person name="Kauserud H."/>
        </authorList>
    </citation>
    <scope>NUCLEOTIDE SEQUENCE</scope>
    <source>
        <strain evidence="2">9144</strain>
    </source>
</reference>
<dbReference type="EMBL" id="JARJCW010000045">
    <property type="protein sequence ID" value="KAJ7204947.1"/>
    <property type="molecule type" value="Genomic_DNA"/>
</dbReference>
<evidence type="ECO:0000313" key="3">
    <source>
        <dbReference type="Proteomes" id="UP001219525"/>
    </source>
</evidence>
<organism evidence="2 3">
    <name type="scientific">Mycena pura</name>
    <dbReference type="NCBI Taxonomy" id="153505"/>
    <lineage>
        <taxon>Eukaryota</taxon>
        <taxon>Fungi</taxon>
        <taxon>Dikarya</taxon>
        <taxon>Basidiomycota</taxon>
        <taxon>Agaricomycotina</taxon>
        <taxon>Agaricomycetes</taxon>
        <taxon>Agaricomycetidae</taxon>
        <taxon>Agaricales</taxon>
        <taxon>Marasmiineae</taxon>
        <taxon>Mycenaceae</taxon>
        <taxon>Mycena</taxon>
    </lineage>
</organism>
<evidence type="ECO:0000256" key="1">
    <source>
        <dbReference type="SAM" id="MobiDB-lite"/>
    </source>
</evidence>
<dbReference type="Proteomes" id="UP001219525">
    <property type="component" value="Unassembled WGS sequence"/>
</dbReference>
<accession>A0AAD6VEL3</accession>
<name>A0AAD6VEL3_9AGAR</name>
<comment type="caution">
    <text evidence="2">The sequence shown here is derived from an EMBL/GenBank/DDBJ whole genome shotgun (WGS) entry which is preliminary data.</text>
</comment>
<keyword evidence="3" id="KW-1185">Reference proteome</keyword>
<protein>
    <submittedName>
        <fullName evidence="2">Uncharacterized protein</fullName>
    </submittedName>
</protein>
<proteinExistence type="predicted"/>
<gene>
    <name evidence="2" type="ORF">GGX14DRAFT_459015</name>
</gene>